<name>A0A8I1J2E6_PAEPO</name>
<dbReference type="EMBL" id="JAEHFQ010000008">
    <property type="protein sequence ID" value="MBM0634590.1"/>
    <property type="molecule type" value="Genomic_DNA"/>
</dbReference>
<dbReference type="AlphaFoldDB" id="A0A8I1J2E6"/>
<comment type="caution">
    <text evidence="1">The sequence shown here is derived from an EMBL/GenBank/DDBJ whole genome shotgun (WGS) entry which is preliminary data.</text>
</comment>
<evidence type="ECO:0000313" key="1">
    <source>
        <dbReference type="EMBL" id="MBM0634590.1"/>
    </source>
</evidence>
<protein>
    <submittedName>
        <fullName evidence="1">Uncharacterized protein</fullName>
    </submittedName>
</protein>
<gene>
    <name evidence="1" type="ORF">JDW19_15875</name>
</gene>
<proteinExistence type="predicted"/>
<reference evidence="1" key="1">
    <citation type="submission" date="2020-12" db="EMBL/GenBank/DDBJ databases">
        <title>Paenibacillus polymyxa LMG 27872: a double-edged sword.</title>
        <authorList>
            <person name="Langendries S."/>
            <person name="Garcia Mendez S."/>
            <person name="Beirinckx S."/>
            <person name="Viaene T."/>
            <person name="Baeyen S."/>
            <person name="Goeminne G."/>
            <person name="Willems A."/>
            <person name="Debode J."/>
            <person name="Goormachtig S."/>
        </authorList>
    </citation>
    <scope>NUCLEOTIDE SEQUENCE</scope>
    <source>
        <strain evidence="1">LMG 27872</strain>
    </source>
</reference>
<sequence length="54" mass="6518">MNGRFKRLRFKNIEIDDWSDADHAFERMSSLMKKFQFKEFNIALEGILNGFFLD</sequence>
<evidence type="ECO:0000313" key="2">
    <source>
        <dbReference type="Proteomes" id="UP000650605"/>
    </source>
</evidence>
<dbReference type="Proteomes" id="UP000650605">
    <property type="component" value="Unassembled WGS sequence"/>
</dbReference>
<accession>A0A8I1J2E6</accession>
<organism evidence="1 2">
    <name type="scientific">Paenibacillus polymyxa</name>
    <name type="common">Bacillus polymyxa</name>
    <dbReference type="NCBI Taxonomy" id="1406"/>
    <lineage>
        <taxon>Bacteria</taxon>
        <taxon>Bacillati</taxon>
        <taxon>Bacillota</taxon>
        <taxon>Bacilli</taxon>
        <taxon>Bacillales</taxon>
        <taxon>Paenibacillaceae</taxon>
        <taxon>Paenibacillus</taxon>
    </lineage>
</organism>